<dbReference type="GO" id="GO:0005504">
    <property type="term" value="F:fatty acid binding"/>
    <property type="evidence" value="ECO:0007669"/>
    <property type="project" value="TreeGrafter"/>
</dbReference>
<dbReference type="PANTHER" id="PTHR47284">
    <property type="entry name" value="FATTY-ACID-BINDING PROTEIN 2"/>
    <property type="match status" value="1"/>
</dbReference>
<dbReference type="Proteomes" id="UP001370490">
    <property type="component" value="Unassembled WGS sequence"/>
</dbReference>
<accession>A0AAN8VGJ0</accession>
<keyword evidence="2" id="KW-1185">Reference proteome</keyword>
<sequence length="297" mass="33275">MRNNGWIFFMNGDTGSPYLLPSDPLLLNGFGLLAQIHPLVDSSINTFRHTSLSLREAFRCISKFASSSFFGFSARSALNAARKFPDASIQSSCKISTQINKDIASFGHTLMEYYFNYNYTTQHMFKYAAKLQKFPVLALAAAMVPPFNNMSPNVLAVPLEQANVKLHGSMDQCPCNVDNRGCAGLPLPELTSVEPGTGIEFPRVLDNILVGQDNPNSTSEVVVGTEFRSMKIIKIKSLKVYAFGFYIHPYSVCQRLGPKYGSIQDNELNEHPDFYADLLRYLISLYVFFLTKCRKKN</sequence>
<dbReference type="PANTHER" id="PTHR47284:SF3">
    <property type="entry name" value="FATTY-ACID-BINDING PROTEIN 2"/>
    <property type="match status" value="1"/>
</dbReference>
<evidence type="ECO:0000313" key="2">
    <source>
        <dbReference type="Proteomes" id="UP001370490"/>
    </source>
</evidence>
<dbReference type="GO" id="GO:0009570">
    <property type="term" value="C:chloroplast stroma"/>
    <property type="evidence" value="ECO:0007669"/>
    <property type="project" value="TreeGrafter"/>
</dbReference>
<organism evidence="1 2">
    <name type="scientific">Dillenia turbinata</name>
    <dbReference type="NCBI Taxonomy" id="194707"/>
    <lineage>
        <taxon>Eukaryota</taxon>
        <taxon>Viridiplantae</taxon>
        <taxon>Streptophyta</taxon>
        <taxon>Embryophyta</taxon>
        <taxon>Tracheophyta</taxon>
        <taxon>Spermatophyta</taxon>
        <taxon>Magnoliopsida</taxon>
        <taxon>eudicotyledons</taxon>
        <taxon>Gunneridae</taxon>
        <taxon>Pentapetalae</taxon>
        <taxon>Dilleniales</taxon>
        <taxon>Dilleniaceae</taxon>
        <taxon>Dillenia</taxon>
    </lineage>
</organism>
<dbReference type="SUPFAM" id="SSF54626">
    <property type="entry name" value="Chalcone isomerase"/>
    <property type="match status" value="1"/>
</dbReference>
<dbReference type="InterPro" id="IPR016088">
    <property type="entry name" value="Chalcone_isomerase_3-sand"/>
</dbReference>
<evidence type="ECO:0000313" key="1">
    <source>
        <dbReference type="EMBL" id="KAK6927208.1"/>
    </source>
</evidence>
<feature type="non-terminal residue" evidence="1">
    <location>
        <position position="297"/>
    </location>
</feature>
<dbReference type="GO" id="GO:0016872">
    <property type="term" value="F:intramolecular lyase activity"/>
    <property type="evidence" value="ECO:0007669"/>
    <property type="project" value="InterPro"/>
</dbReference>
<comment type="caution">
    <text evidence="1">The sequence shown here is derived from an EMBL/GenBank/DDBJ whole genome shotgun (WGS) entry which is preliminary data.</text>
</comment>
<name>A0AAN8VGJ0_9MAGN</name>
<proteinExistence type="predicted"/>
<dbReference type="Gene3D" id="3.50.70.10">
    <property type="match status" value="1"/>
</dbReference>
<dbReference type="InterPro" id="IPR036298">
    <property type="entry name" value="Chalcone_isomerase_sf"/>
</dbReference>
<protein>
    <submittedName>
        <fullName evidence="1">Uncharacterized protein</fullName>
    </submittedName>
</protein>
<dbReference type="AlphaFoldDB" id="A0AAN8VGJ0"/>
<gene>
    <name evidence="1" type="ORF">RJ641_005799</name>
</gene>
<dbReference type="EMBL" id="JBAMMX010000014">
    <property type="protein sequence ID" value="KAK6927208.1"/>
    <property type="molecule type" value="Genomic_DNA"/>
</dbReference>
<reference evidence="1 2" key="1">
    <citation type="submission" date="2023-12" db="EMBL/GenBank/DDBJ databases">
        <title>A high-quality genome assembly for Dillenia turbinata (Dilleniales).</title>
        <authorList>
            <person name="Chanderbali A."/>
        </authorList>
    </citation>
    <scope>NUCLEOTIDE SEQUENCE [LARGE SCALE GENOMIC DNA]</scope>
    <source>
        <strain evidence="1">LSX21</strain>
        <tissue evidence="1">Leaf</tissue>
    </source>
</reference>